<proteinExistence type="predicted"/>
<evidence type="ECO:0000313" key="1">
    <source>
        <dbReference type="EMBL" id="KAH8029924.1"/>
    </source>
</evidence>
<dbReference type="AlphaFoldDB" id="A0A9J6E6H1"/>
<dbReference type="Proteomes" id="UP000821866">
    <property type="component" value="Chromosome 3"/>
</dbReference>
<accession>A0A9J6E6H1</accession>
<dbReference type="GO" id="GO:0003676">
    <property type="term" value="F:nucleic acid binding"/>
    <property type="evidence" value="ECO:0007669"/>
    <property type="project" value="InterPro"/>
</dbReference>
<dbReference type="EMBL" id="JABSTU010000005">
    <property type="protein sequence ID" value="KAH8029924.1"/>
    <property type="molecule type" value="Genomic_DNA"/>
</dbReference>
<evidence type="ECO:0000313" key="2">
    <source>
        <dbReference type="Proteomes" id="UP000821866"/>
    </source>
</evidence>
<protein>
    <recommendedName>
        <fullName evidence="3">Tick transposon</fullName>
    </recommendedName>
</protein>
<organism evidence="1 2">
    <name type="scientific">Rhipicephalus microplus</name>
    <name type="common">Cattle tick</name>
    <name type="synonym">Boophilus microplus</name>
    <dbReference type="NCBI Taxonomy" id="6941"/>
    <lineage>
        <taxon>Eukaryota</taxon>
        <taxon>Metazoa</taxon>
        <taxon>Ecdysozoa</taxon>
        <taxon>Arthropoda</taxon>
        <taxon>Chelicerata</taxon>
        <taxon>Arachnida</taxon>
        <taxon>Acari</taxon>
        <taxon>Parasitiformes</taxon>
        <taxon>Ixodida</taxon>
        <taxon>Ixodoidea</taxon>
        <taxon>Ixodidae</taxon>
        <taxon>Rhipicephalinae</taxon>
        <taxon>Rhipicephalus</taxon>
        <taxon>Boophilus</taxon>
    </lineage>
</organism>
<dbReference type="Gene3D" id="3.30.420.10">
    <property type="entry name" value="Ribonuclease H-like superfamily/Ribonuclease H"/>
    <property type="match status" value="1"/>
</dbReference>
<name>A0A9J6E6H1_RHIMP</name>
<evidence type="ECO:0008006" key="3">
    <source>
        <dbReference type="Google" id="ProtNLM"/>
    </source>
</evidence>
<reference evidence="1" key="2">
    <citation type="submission" date="2021-09" db="EMBL/GenBank/DDBJ databases">
        <authorList>
            <person name="Jia N."/>
            <person name="Wang J."/>
            <person name="Shi W."/>
            <person name="Du L."/>
            <person name="Sun Y."/>
            <person name="Zhan W."/>
            <person name="Jiang J."/>
            <person name="Wang Q."/>
            <person name="Zhang B."/>
            <person name="Ji P."/>
            <person name="Sakyi L.B."/>
            <person name="Cui X."/>
            <person name="Yuan T."/>
            <person name="Jiang B."/>
            <person name="Yang W."/>
            <person name="Lam T.T.-Y."/>
            <person name="Chang Q."/>
            <person name="Ding S."/>
            <person name="Wang X."/>
            <person name="Zhu J."/>
            <person name="Ruan X."/>
            <person name="Zhao L."/>
            <person name="Wei J."/>
            <person name="Que T."/>
            <person name="Du C."/>
            <person name="Cheng J."/>
            <person name="Dai P."/>
            <person name="Han X."/>
            <person name="Huang E."/>
            <person name="Gao Y."/>
            <person name="Liu J."/>
            <person name="Shao H."/>
            <person name="Ye R."/>
            <person name="Li L."/>
            <person name="Wei W."/>
            <person name="Wang X."/>
            <person name="Wang C."/>
            <person name="Huo Q."/>
            <person name="Li W."/>
            <person name="Guo W."/>
            <person name="Chen H."/>
            <person name="Chen S."/>
            <person name="Zhou L."/>
            <person name="Zhou L."/>
            <person name="Ni X."/>
            <person name="Tian J."/>
            <person name="Zhou Y."/>
            <person name="Sheng Y."/>
            <person name="Liu T."/>
            <person name="Pan Y."/>
            <person name="Xia L."/>
            <person name="Li J."/>
            <person name="Zhao F."/>
            <person name="Cao W."/>
        </authorList>
    </citation>
    <scope>NUCLEOTIDE SEQUENCE</scope>
    <source>
        <strain evidence="1">Rmic-2018</strain>
        <tissue evidence="1">Larvae</tissue>
    </source>
</reference>
<keyword evidence="2" id="KW-1185">Reference proteome</keyword>
<sequence length="165" mass="18174">MHPNVNAGRRRARSVTLERLRNDADAQYTDSSPYPTRENAFAAIFTNRSQAITSATIRTKSMAVAEAAAIALAIRAAECKRQSAHVITDYQEACRLFLKGALPKSVLRMLGSNLQEDHGITWCPTYEGARGKRTGRPHGSSINFPSRGLVDPGGLLRTYVPARYR</sequence>
<gene>
    <name evidence="1" type="ORF">HPB51_005741</name>
</gene>
<reference evidence="1" key="1">
    <citation type="journal article" date="2020" name="Cell">
        <title>Large-Scale Comparative Analyses of Tick Genomes Elucidate Their Genetic Diversity and Vector Capacities.</title>
        <authorList>
            <consortium name="Tick Genome and Microbiome Consortium (TIGMIC)"/>
            <person name="Jia N."/>
            <person name="Wang J."/>
            <person name="Shi W."/>
            <person name="Du L."/>
            <person name="Sun Y."/>
            <person name="Zhan W."/>
            <person name="Jiang J.F."/>
            <person name="Wang Q."/>
            <person name="Zhang B."/>
            <person name="Ji P."/>
            <person name="Bell-Sakyi L."/>
            <person name="Cui X.M."/>
            <person name="Yuan T.T."/>
            <person name="Jiang B.G."/>
            <person name="Yang W.F."/>
            <person name="Lam T.T."/>
            <person name="Chang Q.C."/>
            <person name="Ding S.J."/>
            <person name="Wang X.J."/>
            <person name="Zhu J.G."/>
            <person name="Ruan X.D."/>
            <person name="Zhao L."/>
            <person name="Wei J.T."/>
            <person name="Ye R.Z."/>
            <person name="Que T.C."/>
            <person name="Du C.H."/>
            <person name="Zhou Y.H."/>
            <person name="Cheng J.X."/>
            <person name="Dai P.F."/>
            <person name="Guo W.B."/>
            <person name="Han X.H."/>
            <person name="Huang E.J."/>
            <person name="Li L.F."/>
            <person name="Wei W."/>
            <person name="Gao Y.C."/>
            <person name="Liu J.Z."/>
            <person name="Shao H.Z."/>
            <person name="Wang X."/>
            <person name="Wang C.C."/>
            <person name="Yang T.C."/>
            <person name="Huo Q.B."/>
            <person name="Li W."/>
            <person name="Chen H.Y."/>
            <person name="Chen S.E."/>
            <person name="Zhou L.G."/>
            <person name="Ni X.B."/>
            <person name="Tian J.H."/>
            <person name="Sheng Y."/>
            <person name="Liu T."/>
            <person name="Pan Y.S."/>
            <person name="Xia L.Y."/>
            <person name="Li J."/>
            <person name="Zhao F."/>
            <person name="Cao W.C."/>
        </authorList>
    </citation>
    <scope>NUCLEOTIDE SEQUENCE</scope>
    <source>
        <strain evidence="1">Rmic-2018</strain>
    </source>
</reference>
<comment type="caution">
    <text evidence="1">The sequence shown here is derived from an EMBL/GenBank/DDBJ whole genome shotgun (WGS) entry which is preliminary data.</text>
</comment>
<dbReference type="InterPro" id="IPR036397">
    <property type="entry name" value="RNaseH_sf"/>
</dbReference>